<name>A0A367XBY8_9PROT</name>
<dbReference type="Gene3D" id="3.30.590.10">
    <property type="entry name" value="Glutamine synthetase/guanido kinase, catalytic domain"/>
    <property type="match status" value="1"/>
</dbReference>
<evidence type="ECO:0000259" key="8">
    <source>
        <dbReference type="PROSITE" id="PS51987"/>
    </source>
</evidence>
<comment type="similarity">
    <text evidence="2 6 7">Belongs to the glutamine synthetase family.</text>
</comment>
<dbReference type="GO" id="GO:0006576">
    <property type="term" value="P:biogenic amine metabolic process"/>
    <property type="evidence" value="ECO:0007669"/>
    <property type="project" value="UniProtKB-ARBA"/>
</dbReference>
<dbReference type="PROSITE" id="PS51987">
    <property type="entry name" value="GS_CATALYTIC"/>
    <property type="match status" value="1"/>
</dbReference>
<evidence type="ECO:0000256" key="3">
    <source>
        <dbReference type="ARBA" id="ARBA00022598"/>
    </source>
</evidence>
<dbReference type="GO" id="GO:0006542">
    <property type="term" value="P:glutamine biosynthetic process"/>
    <property type="evidence" value="ECO:0007669"/>
    <property type="project" value="InterPro"/>
</dbReference>
<evidence type="ECO:0000313" key="10">
    <source>
        <dbReference type="Proteomes" id="UP000252517"/>
    </source>
</evidence>
<accession>A0A367XBY8</accession>
<dbReference type="EMBL" id="JPWH01000006">
    <property type="protein sequence ID" value="RCK51183.1"/>
    <property type="molecule type" value="Genomic_DNA"/>
</dbReference>
<proteinExistence type="inferred from homology"/>
<sequence>MEAKQVKTAEDARKLIEERQIRYVKVGVFDVDGIMRGKYMHKDKFLSALKGGFGFCDVVLGWDSNDQLYDSAKFTGWHTAYPDAPVRLLPDTCRELPMEEDSILFLGEFEGEAENVCPRAVLRRVLDKAAGMGYRATAACEFEFFLFEETPHSVREKGYRDLKNITPGFYGYSMLRSSVHAEFYRDLLDLGEAMDFPIEGLHTETGPGVLEAAIAHDDALRAADKAALFKTFTKVLAQRSDWMATFMAKWSPDWPGQSGHMHTSLFDIETGKSVFYDEGKPHNMSDQMRWFVGGQQKLMPELLSMVACTVNSYSRLIPGFWAPTNATWGVENRTTALRVIPGSSKSQRVEYRIAAADINPYIALAACIGSGLWGIENKIEPTAPVTGNAYEQEFPDELTIPATLYEAAGRLRKSDAANALFGEKFVEHYAQSREWEEREFRKAITDWEMQRYFEII</sequence>
<evidence type="ECO:0000313" key="9">
    <source>
        <dbReference type="EMBL" id="RCK51183.1"/>
    </source>
</evidence>
<reference evidence="9 10" key="1">
    <citation type="submission" date="2014-07" db="EMBL/GenBank/DDBJ databases">
        <title>Draft genome sequence of Thalassospira profundimaris S25-3-2.</title>
        <authorList>
            <person name="Lai Q."/>
            <person name="Shao Z."/>
        </authorList>
    </citation>
    <scope>NUCLEOTIDE SEQUENCE [LARGE SCALE GENOMIC DNA]</scope>
    <source>
        <strain evidence="9 10">S25-3-2</strain>
    </source>
</reference>
<organism evidence="9 10">
    <name type="scientific">Thalassospira profundimaris</name>
    <dbReference type="NCBI Taxonomy" id="502049"/>
    <lineage>
        <taxon>Bacteria</taxon>
        <taxon>Pseudomonadati</taxon>
        <taxon>Pseudomonadota</taxon>
        <taxon>Alphaproteobacteria</taxon>
        <taxon>Rhodospirillales</taxon>
        <taxon>Thalassospiraceae</taxon>
        <taxon>Thalassospira</taxon>
    </lineage>
</organism>
<dbReference type="InterPro" id="IPR008146">
    <property type="entry name" value="Gln_synth_cat_dom"/>
</dbReference>
<evidence type="ECO:0000256" key="7">
    <source>
        <dbReference type="RuleBase" id="RU000384"/>
    </source>
</evidence>
<dbReference type="InterPro" id="IPR036651">
    <property type="entry name" value="Gln_synt_N_sf"/>
</dbReference>
<dbReference type="AlphaFoldDB" id="A0A367XBY8"/>
<dbReference type="GO" id="GO:0004356">
    <property type="term" value="F:glutamine synthetase activity"/>
    <property type="evidence" value="ECO:0007669"/>
    <property type="project" value="InterPro"/>
</dbReference>
<dbReference type="GO" id="GO:0042402">
    <property type="term" value="P:biogenic amine catabolic process"/>
    <property type="evidence" value="ECO:0007669"/>
    <property type="project" value="UniProtKB-ARBA"/>
</dbReference>
<dbReference type="InterPro" id="IPR014746">
    <property type="entry name" value="Gln_synth/guanido_kin_cat_dom"/>
</dbReference>
<evidence type="ECO:0000256" key="1">
    <source>
        <dbReference type="ARBA" id="ARBA00001946"/>
    </source>
</evidence>
<dbReference type="PANTHER" id="PTHR43785">
    <property type="entry name" value="GAMMA-GLUTAMYLPUTRESCINE SYNTHETASE"/>
    <property type="match status" value="1"/>
</dbReference>
<protein>
    <submittedName>
        <fullName evidence="9">Glutamine synthetase</fullName>
    </submittedName>
</protein>
<dbReference type="GO" id="GO:0005524">
    <property type="term" value="F:ATP binding"/>
    <property type="evidence" value="ECO:0007669"/>
    <property type="project" value="UniProtKB-KW"/>
</dbReference>
<keyword evidence="3" id="KW-0436">Ligase</keyword>
<dbReference type="PANTHER" id="PTHR43785:SF12">
    <property type="entry name" value="TYPE-1 GLUTAMINE SYNTHETASE 2"/>
    <property type="match status" value="1"/>
</dbReference>
<dbReference type="Proteomes" id="UP000252517">
    <property type="component" value="Unassembled WGS sequence"/>
</dbReference>
<dbReference type="Pfam" id="PF00120">
    <property type="entry name" value="Gln-synt_C"/>
    <property type="match status" value="1"/>
</dbReference>
<keyword evidence="4" id="KW-0547">Nucleotide-binding</keyword>
<keyword evidence="5" id="KW-0067">ATP-binding</keyword>
<comment type="caution">
    <text evidence="9">The sequence shown here is derived from an EMBL/GenBank/DDBJ whole genome shotgun (WGS) entry which is preliminary data.</text>
</comment>
<feature type="domain" description="GS catalytic" evidence="8">
    <location>
        <begin position="118"/>
        <end position="456"/>
    </location>
</feature>
<evidence type="ECO:0000256" key="4">
    <source>
        <dbReference type="ARBA" id="ARBA00022741"/>
    </source>
</evidence>
<dbReference type="FunFam" id="3.30.590.10:FF:000005">
    <property type="entry name" value="Probable glutamine synthetase"/>
    <property type="match status" value="1"/>
</dbReference>
<dbReference type="SMART" id="SM01230">
    <property type="entry name" value="Gln-synt_C"/>
    <property type="match status" value="1"/>
</dbReference>
<dbReference type="SUPFAM" id="SSF55931">
    <property type="entry name" value="Glutamine synthetase/guanido kinase"/>
    <property type="match status" value="1"/>
</dbReference>
<gene>
    <name evidence="9" type="ORF">TH25_09380</name>
</gene>
<comment type="cofactor">
    <cofactor evidence="1">
        <name>Mg(2+)</name>
        <dbReference type="ChEBI" id="CHEBI:18420"/>
    </cofactor>
</comment>
<evidence type="ECO:0000256" key="6">
    <source>
        <dbReference type="PROSITE-ProRule" id="PRU01331"/>
    </source>
</evidence>
<evidence type="ECO:0000256" key="5">
    <source>
        <dbReference type="ARBA" id="ARBA00022840"/>
    </source>
</evidence>
<dbReference type="RefSeq" id="WP_114088075.1">
    <property type="nucleotide sequence ID" value="NZ_JPWH01000006.1"/>
</dbReference>
<dbReference type="Gene3D" id="3.10.20.70">
    <property type="entry name" value="Glutamine synthetase, N-terminal domain"/>
    <property type="match status" value="1"/>
</dbReference>
<dbReference type="SUPFAM" id="SSF54368">
    <property type="entry name" value="Glutamine synthetase, N-terminal domain"/>
    <property type="match status" value="1"/>
</dbReference>
<evidence type="ECO:0000256" key="2">
    <source>
        <dbReference type="ARBA" id="ARBA00009897"/>
    </source>
</evidence>
<dbReference type="OrthoDB" id="9807095at2"/>